<proteinExistence type="predicted"/>
<dbReference type="GO" id="GO:0016705">
    <property type="term" value="F:oxidoreductase activity, acting on paired donors, with incorporation or reduction of molecular oxygen"/>
    <property type="evidence" value="ECO:0007669"/>
    <property type="project" value="InterPro"/>
</dbReference>
<dbReference type="EMBL" id="LT906468">
    <property type="protein sequence ID" value="SNV49727.1"/>
    <property type="molecule type" value="Genomic_DNA"/>
</dbReference>
<evidence type="ECO:0000259" key="3">
    <source>
        <dbReference type="Pfam" id="PF00296"/>
    </source>
</evidence>
<dbReference type="InterPro" id="IPR036661">
    <property type="entry name" value="Luciferase-like_sf"/>
</dbReference>
<gene>
    <name evidence="4" type="primary">limB_2</name>
    <name evidence="4" type="ORF">SAMEA4412673_01855</name>
</gene>
<evidence type="ECO:0000313" key="4">
    <source>
        <dbReference type="EMBL" id="SNV49727.1"/>
    </source>
</evidence>
<evidence type="ECO:0000313" key="5">
    <source>
        <dbReference type="Proteomes" id="UP000215355"/>
    </source>
</evidence>
<accession>A0AAJ4XBE7</accession>
<dbReference type="NCBIfam" id="TIGR03558">
    <property type="entry name" value="oxido_grp_1"/>
    <property type="match status" value="1"/>
</dbReference>
<dbReference type="Proteomes" id="UP000215355">
    <property type="component" value="Chromosome 1"/>
</dbReference>
<dbReference type="GO" id="GO:0005829">
    <property type="term" value="C:cytosol"/>
    <property type="evidence" value="ECO:0007669"/>
    <property type="project" value="TreeGrafter"/>
</dbReference>
<dbReference type="PANTHER" id="PTHR30137">
    <property type="entry name" value="LUCIFERASE-LIKE MONOOXYGENASE"/>
    <property type="match status" value="1"/>
</dbReference>
<dbReference type="PANTHER" id="PTHR30137:SF6">
    <property type="entry name" value="LUCIFERASE-LIKE MONOOXYGENASE"/>
    <property type="match status" value="1"/>
</dbReference>
<organism evidence="4 5">
    <name type="scientific">Sphingobacterium mizutaii</name>
    <dbReference type="NCBI Taxonomy" id="1010"/>
    <lineage>
        <taxon>Bacteria</taxon>
        <taxon>Pseudomonadati</taxon>
        <taxon>Bacteroidota</taxon>
        <taxon>Sphingobacteriia</taxon>
        <taxon>Sphingobacteriales</taxon>
        <taxon>Sphingobacteriaceae</taxon>
        <taxon>Sphingobacterium</taxon>
    </lineage>
</organism>
<dbReference type="Pfam" id="PF00296">
    <property type="entry name" value="Bac_luciferase"/>
    <property type="match status" value="1"/>
</dbReference>
<dbReference type="Gene3D" id="3.20.20.30">
    <property type="entry name" value="Luciferase-like domain"/>
    <property type="match status" value="1"/>
</dbReference>
<dbReference type="SUPFAM" id="SSF51679">
    <property type="entry name" value="Bacterial luciferase-like"/>
    <property type="match status" value="1"/>
</dbReference>
<dbReference type="InterPro" id="IPR011251">
    <property type="entry name" value="Luciferase-like_dom"/>
</dbReference>
<dbReference type="AlphaFoldDB" id="A0AAJ4XBE7"/>
<name>A0AAJ4XBE7_9SPHI</name>
<reference evidence="4 5" key="1">
    <citation type="submission" date="2017-06" db="EMBL/GenBank/DDBJ databases">
        <authorList>
            <consortium name="Pathogen Informatics"/>
        </authorList>
    </citation>
    <scope>NUCLEOTIDE SEQUENCE [LARGE SCALE GENOMIC DNA]</scope>
    <source>
        <strain evidence="4 5">NCTC12149</strain>
    </source>
</reference>
<feature type="domain" description="Luciferase-like" evidence="3">
    <location>
        <begin position="27"/>
        <end position="246"/>
    </location>
</feature>
<dbReference type="CDD" id="cd00347">
    <property type="entry name" value="Flavin_utilizing_monoxygenases"/>
    <property type="match status" value="1"/>
</dbReference>
<dbReference type="FunFam" id="3.20.20.30:FF:000002">
    <property type="entry name" value="LLM class flavin-dependent oxidoreductase"/>
    <property type="match status" value="1"/>
</dbReference>
<evidence type="ECO:0000256" key="2">
    <source>
        <dbReference type="ARBA" id="ARBA00074555"/>
    </source>
</evidence>
<dbReference type="InterPro" id="IPR050766">
    <property type="entry name" value="Bact_Lucif_Oxidored"/>
</dbReference>
<dbReference type="KEGG" id="smiz:4412673_01855"/>
<dbReference type="InterPro" id="IPR019949">
    <property type="entry name" value="CmoO-like"/>
</dbReference>
<protein>
    <recommendedName>
        <fullName evidence="2">Luciferase-like monooxygenase</fullName>
    </recommendedName>
</protein>
<evidence type="ECO:0000256" key="1">
    <source>
        <dbReference type="ARBA" id="ARBA00007789"/>
    </source>
</evidence>
<comment type="similarity">
    <text evidence="1">To bacterial alkanal monooxygenase alpha and beta chains.</text>
</comment>
<sequence>MYFEMYIYLMKNIQYSLLELATLKKNNTAADAIERASQGARHIDKLGYTRIWLAEHHNMEFIASSATSVLIGHIASQTKNIRVGSGGIMLPNHSPLVIAEQFGTLESIYPNRIDLGLGRAPGTDQVTAMALRRNNLNTAFYFKDDVQSLQRYFSQENHSSKVRAFPGEGLDIPIWILGSSTDSAFLAAELGLPYAFAAHFAPNMLKAASEIYRMNFKPSEQLQEPYFMVCVNIIAADSNEEALFLSSSLQNLFAGIVTSRRMPLFPPTEKTIFHGIPEIEQAVQSMTSSTYTGSPEQLAKSLKELIDEVHAQEIMTTNYIYDDEKRLKSFELIKETFDLINQQ</sequence>
<keyword evidence="4" id="KW-0560">Oxidoreductase</keyword>